<organism evidence="1 2">
    <name type="scientific">Streptomyces nojiriensis</name>
    <dbReference type="NCBI Taxonomy" id="66374"/>
    <lineage>
        <taxon>Bacteria</taxon>
        <taxon>Bacillati</taxon>
        <taxon>Actinomycetota</taxon>
        <taxon>Actinomycetes</taxon>
        <taxon>Kitasatosporales</taxon>
        <taxon>Streptomycetaceae</taxon>
        <taxon>Streptomyces</taxon>
    </lineage>
</organism>
<gene>
    <name evidence="1" type="ORF">Snoj_39680</name>
</gene>
<protein>
    <submittedName>
        <fullName evidence="1">Uncharacterized protein</fullName>
    </submittedName>
</protein>
<reference evidence="2" key="1">
    <citation type="submission" date="2023-07" db="EMBL/GenBank/DDBJ databases">
        <title>Whole genome shotgun sequence of Streptomyces nojiriensis NBRC 13794.</title>
        <authorList>
            <person name="Komaki H."/>
            <person name="Tamura T."/>
        </authorList>
    </citation>
    <scope>NUCLEOTIDE SEQUENCE [LARGE SCALE GENOMIC DNA]</scope>
    <source>
        <strain evidence="2">NBRC 13794</strain>
    </source>
</reference>
<proteinExistence type="predicted"/>
<dbReference type="Proteomes" id="UP000613974">
    <property type="component" value="Unassembled WGS sequence"/>
</dbReference>
<comment type="caution">
    <text evidence="1">The sequence shown here is derived from an EMBL/GenBank/DDBJ whole genome shotgun (WGS) entry which is preliminary data.</text>
</comment>
<evidence type="ECO:0000313" key="1">
    <source>
        <dbReference type="EMBL" id="GHI70050.1"/>
    </source>
</evidence>
<dbReference type="RefSeq" id="WP_202186043.1">
    <property type="nucleotide sequence ID" value="NZ_BNEC01000005.1"/>
</dbReference>
<name>A0ABQ3SQG3_9ACTN</name>
<evidence type="ECO:0000313" key="2">
    <source>
        <dbReference type="Proteomes" id="UP000613974"/>
    </source>
</evidence>
<dbReference type="EMBL" id="BNEC01000005">
    <property type="protein sequence ID" value="GHI70050.1"/>
    <property type="molecule type" value="Genomic_DNA"/>
</dbReference>
<accession>A0ABQ3SQG3</accession>
<sequence>MDALHDFLLRRTAYLLEAHSPGTEEHRMADTLHRAIDQTWAELQDCYDFYHRGDADMEIELAGTWNSLRMFGISWMRAPDYDERLWPPAEYENLLITSIPTEH</sequence>
<keyword evidence="2" id="KW-1185">Reference proteome</keyword>